<reference evidence="1 2" key="1">
    <citation type="submission" date="2015-08" db="EMBL/GenBank/DDBJ databases">
        <authorList>
            <person name="Adesuyi A.O."/>
            <person name="Belay S."/>
            <person name="Corso A.D."/>
            <person name="Debo C.J."/>
            <person name="Downie J."/>
            <person name="Durmaz C."/>
            <person name="Espinoza J.R."/>
            <person name="Gilliam M.L."/>
            <person name="Gooden M.C."/>
            <person name="Hervey R.L."/>
            <person name="Ilanchezhian M."/>
            <person name="Kamara A."/>
            <person name="Lanao D.A."/>
            <person name="Malapati S.H."/>
            <person name="Moondra S."/>
            <person name="Mattei A.M."/>
            <person name="May C.J."/>
            <person name="Modlin S.E."/>
            <person name="Sadik I."/>
            <person name="Saulenas K.M."/>
            <person name="Allen E.A."/>
            <person name="Whitaker A.L."/>
            <person name="Awate O.A."/>
            <person name="Gray V.C."/>
            <person name="Buchser W.J."/>
            <person name="Saha M.S."/>
            <person name="Delesalle V.A."/>
            <person name="Bradley K.W."/>
            <person name="Asai D.J."/>
            <person name="Bowman C.A."/>
            <person name="Russell D.A."/>
            <person name="Pope W.H."/>
            <person name="Jacobs-Sera D."/>
            <person name="Hendrix R.W."/>
            <person name="Hatfull G.F."/>
        </authorList>
    </citation>
    <scope>NUCLEOTIDE SEQUENCE [LARGE SCALE GENOMIC DNA]</scope>
</reference>
<organism evidence="1 2">
    <name type="scientific">Rhodococcus phage CosmicSans</name>
    <dbReference type="NCBI Taxonomy" id="1701851"/>
    <lineage>
        <taxon>Viruses</taxon>
        <taxon>Duplodnaviria</taxon>
        <taxon>Heunggongvirae</taxon>
        <taxon>Uroviricota</taxon>
        <taxon>Caudoviricetes</taxon>
        <taxon>Rerduovirus</taxon>
        <taxon>Rerduovirus RER2</taxon>
    </lineage>
</organism>
<sequence length="113" mass="11764">MIVAKLLAGIVLSIAAGLGIGGELSAEITAPPVPLTWEDNPEGMIEAGFTLPGDDNADGVIDEDESGWICSEMGNKVCGPMVETDCEDWTYVLASTGSLSRAPRVDPSLPICE</sequence>
<dbReference type="GeneID" id="26518022"/>
<dbReference type="EMBL" id="KT372002">
    <property type="protein sequence ID" value="ALA06514.1"/>
    <property type="molecule type" value="Genomic_DNA"/>
</dbReference>
<protein>
    <submittedName>
        <fullName evidence="1">Uncharacterized protein</fullName>
    </submittedName>
</protein>
<evidence type="ECO:0000313" key="2">
    <source>
        <dbReference type="Proteomes" id="UP000203368"/>
    </source>
</evidence>
<proteinExistence type="predicted"/>
<dbReference type="Proteomes" id="UP000203368">
    <property type="component" value="Segment"/>
</dbReference>
<dbReference type="KEGG" id="vg:26518022"/>
<gene>
    <name evidence="1" type="ORF">SEA_COSMICSANS_67</name>
</gene>
<evidence type="ECO:0000313" key="1">
    <source>
        <dbReference type="EMBL" id="ALA06514.1"/>
    </source>
</evidence>
<dbReference type="RefSeq" id="YP_009189720.1">
    <property type="nucleotide sequence ID" value="NC_028677.1"/>
</dbReference>
<name>A0A0K2CM37_9CAUD</name>
<dbReference type="OrthoDB" id="27185at10239"/>
<accession>A0A0K2CM37</accession>